<dbReference type="Gene3D" id="1.20.1560.10">
    <property type="entry name" value="ABC transporter type 1, transmembrane domain"/>
    <property type="match status" value="1"/>
</dbReference>
<feature type="domain" description="ABC transmembrane type-1" evidence="6">
    <location>
        <begin position="139"/>
        <end position="253"/>
    </location>
</feature>
<dbReference type="OrthoDB" id="6500128at2759"/>
<dbReference type="InterPro" id="IPR036640">
    <property type="entry name" value="ABC1_TM_sf"/>
</dbReference>
<evidence type="ECO:0000313" key="8">
    <source>
        <dbReference type="Proteomes" id="UP001165121"/>
    </source>
</evidence>
<keyword evidence="4 5" id="KW-0472">Membrane</keyword>
<dbReference type="EMBL" id="BSXT01000991">
    <property type="protein sequence ID" value="GMF37208.1"/>
    <property type="molecule type" value="Genomic_DNA"/>
</dbReference>
<keyword evidence="8" id="KW-1185">Reference proteome</keyword>
<keyword evidence="3 5" id="KW-1133">Transmembrane helix</keyword>
<dbReference type="InterPro" id="IPR039421">
    <property type="entry name" value="Type_1_exporter"/>
</dbReference>
<dbReference type="SUPFAM" id="SSF90123">
    <property type="entry name" value="ABC transporter transmembrane region"/>
    <property type="match status" value="1"/>
</dbReference>
<accession>A0A9W6XF42</accession>
<evidence type="ECO:0000256" key="4">
    <source>
        <dbReference type="ARBA" id="ARBA00023136"/>
    </source>
</evidence>
<dbReference type="GO" id="GO:0140359">
    <property type="term" value="F:ABC-type transporter activity"/>
    <property type="evidence" value="ECO:0007669"/>
    <property type="project" value="InterPro"/>
</dbReference>
<dbReference type="AlphaFoldDB" id="A0A9W6XF42"/>
<sequence>MHVGRSCGKVAARITNTHAPPLGTAVFLRRNRCPEQPDTTAANISPARLVIRDPFQSPFGSIKLKVSATQSTIAMGSSATFIAAETPKGGETNRLDVAFNRVENPTPTSSKDKVATDGQMVSMAELFSYADGIDKLLMLLGTVGGLTAGVGQPIQIVLFGDVLNTFNPADPGANIEHSIRHVALNFVYVGIAVFIAGSFQVACWTITASRQAKRIRSEYVSAIMTKEIGWFDVNEPMQLGSRVAEATVIIQQVCPCWCVADEGLVN</sequence>
<dbReference type="Pfam" id="PF00664">
    <property type="entry name" value="ABC_membrane"/>
    <property type="match status" value="1"/>
</dbReference>
<dbReference type="Proteomes" id="UP001165121">
    <property type="component" value="Unassembled WGS sequence"/>
</dbReference>
<protein>
    <submittedName>
        <fullName evidence="7">Unnamed protein product</fullName>
    </submittedName>
</protein>
<evidence type="ECO:0000256" key="1">
    <source>
        <dbReference type="ARBA" id="ARBA00004141"/>
    </source>
</evidence>
<evidence type="ECO:0000256" key="5">
    <source>
        <dbReference type="SAM" id="Phobius"/>
    </source>
</evidence>
<dbReference type="GO" id="GO:0005524">
    <property type="term" value="F:ATP binding"/>
    <property type="evidence" value="ECO:0007669"/>
    <property type="project" value="InterPro"/>
</dbReference>
<evidence type="ECO:0000259" key="6">
    <source>
        <dbReference type="PROSITE" id="PS50929"/>
    </source>
</evidence>
<gene>
    <name evidence="7" type="ORF">Pfra01_001036700</name>
</gene>
<feature type="transmembrane region" description="Helical" evidence="5">
    <location>
        <begin position="186"/>
        <end position="207"/>
    </location>
</feature>
<comment type="subcellular location">
    <subcellularLocation>
        <location evidence="1">Membrane</location>
        <topology evidence="1">Multi-pass membrane protein</topology>
    </subcellularLocation>
</comment>
<dbReference type="PROSITE" id="PS50929">
    <property type="entry name" value="ABC_TM1F"/>
    <property type="match status" value="1"/>
</dbReference>
<evidence type="ECO:0000256" key="3">
    <source>
        <dbReference type="ARBA" id="ARBA00022989"/>
    </source>
</evidence>
<name>A0A9W6XF42_9STRA</name>
<keyword evidence="2 5" id="KW-0812">Transmembrane</keyword>
<evidence type="ECO:0000313" key="7">
    <source>
        <dbReference type="EMBL" id="GMF37208.1"/>
    </source>
</evidence>
<reference evidence="7" key="1">
    <citation type="submission" date="2023-04" db="EMBL/GenBank/DDBJ databases">
        <title>Phytophthora fragariaefolia NBRC 109709.</title>
        <authorList>
            <person name="Ichikawa N."/>
            <person name="Sato H."/>
            <person name="Tonouchi N."/>
        </authorList>
    </citation>
    <scope>NUCLEOTIDE SEQUENCE</scope>
    <source>
        <strain evidence="7">NBRC 109709</strain>
    </source>
</reference>
<evidence type="ECO:0000256" key="2">
    <source>
        <dbReference type="ARBA" id="ARBA00022692"/>
    </source>
</evidence>
<organism evidence="7 8">
    <name type="scientific">Phytophthora fragariaefolia</name>
    <dbReference type="NCBI Taxonomy" id="1490495"/>
    <lineage>
        <taxon>Eukaryota</taxon>
        <taxon>Sar</taxon>
        <taxon>Stramenopiles</taxon>
        <taxon>Oomycota</taxon>
        <taxon>Peronosporomycetes</taxon>
        <taxon>Peronosporales</taxon>
        <taxon>Peronosporaceae</taxon>
        <taxon>Phytophthora</taxon>
    </lineage>
</organism>
<comment type="caution">
    <text evidence="7">The sequence shown here is derived from an EMBL/GenBank/DDBJ whole genome shotgun (WGS) entry which is preliminary data.</text>
</comment>
<dbReference type="PANTHER" id="PTHR24222:SF76">
    <property type="entry name" value="MYCOBACTIN IMPORT ATP-BINDING_PERMEASE PROTEIN IRTB"/>
    <property type="match status" value="1"/>
</dbReference>
<proteinExistence type="predicted"/>
<dbReference type="PANTHER" id="PTHR24222">
    <property type="entry name" value="ABC TRANSPORTER B FAMILY"/>
    <property type="match status" value="1"/>
</dbReference>
<dbReference type="GO" id="GO:0005886">
    <property type="term" value="C:plasma membrane"/>
    <property type="evidence" value="ECO:0007669"/>
    <property type="project" value="TreeGrafter"/>
</dbReference>
<dbReference type="InterPro" id="IPR011527">
    <property type="entry name" value="ABC1_TM_dom"/>
</dbReference>